<evidence type="ECO:0000313" key="2">
    <source>
        <dbReference type="Proteomes" id="UP001629246"/>
    </source>
</evidence>
<name>A0ABW9ACJ4_9BURK</name>
<keyword evidence="2" id="KW-1185">Reference proteome</keyword>
<sequence length="84" mass="9435">MPTEHKGDYDIEYSGVRLIGDTDEWIANLAIFGPSTNPMHRNAVFPLQRVSPDKVFDDEKSAEEEAHKAGVEMLENSKSCGFKH</sequence>
<proteinExistence type="predicted"/>
<dbReference type="RefSeq" id="WP_408159147.1">
    <property type="nucleotide sequence ID" value="NZ_JAQQFM010000007.1"/>
</dbReference>
<organism evidence="1 2">
    <name type="scientific">Herbaspirillum lusitanum</name>
    <dbReference type="NCBI Taxonomy" id="213312"/>
    <lineage>
        <taxon>Bacteria</taxon>
        <taxon>Pseudomonadati</taxon>
        <taxon>Pseudomonadota</taxon>
        <taxon>Betaproteobacteria</taxon>
        <taxon>Burkholderiales</taxon>
        <taxon>Oxalobacteraceae</taxon>
        <taxon>Herbaspirillum</taxon>
    </lineage>
</organism>
<evidence type="ECO:0000313" key="1">
    <source>
        <dbReference type="EMBL" id="MFL9925949.1"/>
    </source>
</evidence>
<accession>A0ABW9ACJ4</accession>
<reference evidence="1 2" key="1">
    <citation type="journal article" date="2024" name="Chem. Sci.">
        <title>Discovery of megapolipeptins by genome mining of a Burkholderiales bacteria collection.</title>
        <authorList>
            <person name="Paulo B.S."/>
            <person name="Recchia M.J.J."/>
            <person name="Lee S."/>
            <person name="Fergusson C.H."/>
            <person name="Romanowski S.B."/>
            <person name="Hernandez A."/>
            <person name="Krull N."/>
            <person name="Liu D.Y."/>
            <person name="Cavanagh H."/>
            <person name="Bos A."/>
            <person name="Gray C.A."/>
            <person name="Murphy B.T."/>
            <person name="Linington R.G."/>
            <person name="Eustaquio A.S."/>
        </authorList>
    </citation>
    <scope>NUCLEOTIDE SEQUENCE [LARGE SCALE GENOMIC DNA]</scope>
    <source>
        <strain evidence="1 2">RL21-008-BIB-A</strain>
    </source>
</reference>
<dbReference type="Proteomes" id="UP001629246">
    <property type="component" value="Unassembled WGS sequence"/>
</dbReference>
<dbReference type="EMBL" id="JAQQFM010000007">
    <property type="protein sequence ID" value="MFL9925949.1"/>
    <property type="molecule type" value="Genomic_DNA"/>
</dbReference>
<protein>
    <submittedName>
        <fullName evidence="1">Uncharacterized protein</fullName>
    </submittedName>
</protein>
<gene>
    <name evidence="1" type="ORF">PQR62_16855</name>
</gene>
<comment type="caution">
    <text evidence="1">The sequence shown here is derived from an EMBL/GenBank/DDBJ whole genome shotgun (WGS) entry which is preliminary data.</text>
</comment>